<keyword evidence="3" id="KW-0239">DNA-directed DNA polymerase</keyword>
<name>A0A5P9QD04_9MICO</name>
<feature type="compositionally biased region" description="Pro residues" evidence="1">
    <location>
        <begin position="293"/>
        <end position="310"/>
    </location>
</feature>
<organism evidence="3 4">
    <name type="scientific">Luteimicrobium xylanilyticum</name>
    <dbReference type="NCBI Taxonomy" id="1133546"/>
    <lineage>
        <taxon>Bacteria</taxon>
        <taxon>Bacillati</taxon>
        <taxon>Actinomycetota</taxon>
        <taxon>Actinomycetes</taxon>
        <taxon>Micrococcales</taxon>
        <taxon>Luteimicrobium</taxon>
    </lineage>
</organism>
<feature type="region of interest" description="Disordered" evidence="1">
    <location>
        <begin position="185"/>
        <end position="375"/>
    </location>
</feature>
<dbReference type="EC" id="2.7.7.7" evidence="3"/>
<protein>
    <submittedName>
        <fullName evidence="3">DNA-directed DNA polymerase</fullName>
        <ecNumber evidence="3">2.7.7.7</ecNumber>
    </submittedName>
</protein>
<gene>
    <name evidence="3" type="ORF">KDY119_02877</name>
</gene>
<evidence type="ECO:0000313" key="4">
    <source>
        <dbReference type="Proteomes" id="UP000326702"/>
    </source>
</evidence>
<dbReference type="Proteomes" id="UP000326702">
    <property type="component" value="Chromosome"/>
</dbReference>
<dbReference type="AlphaFoldDB" id="A0A5P9QD04"/>
<keyword evidence="3" id="KW-0808">Transferase</keyword>
<accession>A0A5P9QD04</accession>
<keyword evidence="2" id="KW-0812">Transmembrane</keyword>
<feature type="region of interest" description="Disordered" evidence="1">
    <location>
        <begin position="76"/>
        <end position="106"/>
    </location>
</feature>
<keyword evidence="2" id="KW-0472">Membrane</keyword>
<evidence type="ECO:0000256" key="2">
    <source>
        <dbReference type="SAM" id="Phobius"/>
    </source>
</evidence>
<evidence type="ECO:0000256" key="1">
    <source>
        <dbReference type="SAM" id="MobiDB-lite"/>
    </source>
</evidence>
<proteinExistence type="predicted"/>
<feature type="transmembrane region" description="Helical" evidence="2">
    <location>
        <begin position="144"/>
        <end position="162"/>
    </location>
</feature>
<dbReference type="GO" id="GO:0003887">
    <property type="term" value="F:DNA-directed DNA polymerase activity"/>
    <property type="evidence" value="ECO:0007669"/>
    <property type="project" value="UniProtKB-KW"/>
</dbReference>
<sequence>MVLFAAWLAYYVPLRVGMRQQVADARTADRFSGGLRVLAVAGRKGPDVALAAEGPVVTGGVPLLAMSVHETRGIRGREEAGDMSVDESQGDTEPRRALGPAPAARSDARRAAARRRMLLTLALVAATALVGVLAGFGALPWPVLLVPVVLLAGVLALGRRAVVAARRADQARLDAARRRALDARRQALGSPLAPRNTARGDRRRVTGHAVQASQTATQMIPRITAEDIDRARRAAARRSHRSERPTAQGPSTTPAPERSVSGPEADPTAREESSTWEPVPVPPPTYTMKPTAGTPPRPPLPEPLPEPTPAPVSAEELAPMAAPGRVRVPAELRTGRAAEAAESASDGTSSSQEAPAPVPAAGDEPRPTTETLGLSLDAILARRRAVGE</sequence>
<keyword evidence="2" id="KW-1133">Transmembrane helix</keyword>
<evidence type="ECO:0000313" key="3">
    <source>
        <dbReference type="EMBL" id="QFU99348.1"/>
    </source>
</evidence>
<keyword evidence="3" id="KW-0548">Nucleotidyltransferase</keyword>
<feature type="transmembrane region" description="Helical" evidence="2">
    <location>
        <begin position="118"/>
        <end position="138"/>
    </location>
</feature>
<dbReference type="KEGG" id="lxl:KDY119_02877"/>
<reference evidence="3 4" key="1">
    <citation type="submission" date="2019-10" db="EMBL/GenBank/DDBJ databases">
        <title>Genome sequence of Luteimicrobium xylanilyticum HY-24.</title>
        <authorList>
            <person name="Kim D.Y."/>
            <person name="Park H.-Y."/>
        </authorList>
    </citation>
    <scope>NUCLEOTIDE SEQUENCE [LARGE SCALE GENOMIC DNA]</scope>
    <source>
        <strain evidence="3 4">HY-24</strain>
    </source>
</reference>
<keyword evidence="4" id="KW-1185">Reference proteome</keyword>
<dbReference type="EMBL" id="CP045529">
    <property type="protein sequence ID" value="QFU99348.1"/>
    <property type="molecule type" value="Genomic_DNA"/>
</dbReference>